<sequence length="536" mass="61492">MDQKKLDQRLSVIGTPECRTFAREIFIAHMPVSLILKSYYVRTAKYEGYVEANRKLGRINKRLTWHDGGTFIFDDSRVKHLAIIYSGAAKGIFDKRLKKTSSLLTAVKAVRTYLHTNSITGYFPKNLETRSDEQLMGFVVRTFDEGFWRRHLRRISEQTIESVLRELGATKKQVAPYISNFSYSKKKLNRRRNRVFLETHKAVSESGEEVSLEKANESSVSNPKNRVAELMVRMRGQEEFAREEGRTALFMTMTCPSAYHAFMGSSGRANPNFKGFNPKQGLEYLNSTWQRIRDEIKKNKIQTFGMRVCEPHHDGTPHFHFLIYIEKDDVQKYKEIFKKHCLKVDGDEQGAEEHRCDIEELDVKNGSPTGYLAKYISKNINGEGVGEDFEADLDATASSDRVSAWASLWGIRQFSEINTIPVTVYRECRRLKGQLTGEKAGKAEEVRAAADKADYAAYMRAMGGPNTKRTDLVLRAFHILKDKKNKFNEAVTRLLGLLDKASNEVIQTKPEEWSIQPLWMVVDQEAAQPPPLEYWQ</sequence>
<keyword evidence="4" id="KW-0540">Nuclease</keyword>
<protein>
    <submittedName>
        <fullName evidence="8">Bacteriophage replication gene A protein</fullName>
    </submittedName>
</protein>
<dbReference type="GO" id="GO:0016787">
    <property type="term" value="F:hydrolase activity"/>
    <property type="evidence" value="ECO:0007669"/>
    <property type="project" value="UniProtKB-KW"/>
</dbReference>
<feature type="domain" description="Replication gene A protein-like" evidence="7">
    <location>
        <begin position="97"/>
        <end position="382"/>
    </location>
</feature>
<comment type="function">
    <text evidence="1">Possible endonuclease which induces a single-strand cut and initiates DNA replication.</text>
</comment>
<keyword evidence="9" id="KW-1185">Reference proteome</keyword>
<dbReference type="EMBL" id="SLZR01000017">
    <property type="protein sequence ID" value="TCS38083.1"/>
    <property type="molecule type" value="Genomic_DNA"/>
</dbReference>
<organism evidence="8 9">
    <name type="scientific">Reinekea marinisedimentorum</name>
    <dbReference type="NCBI Taxonomy" id="230495"/>
    <lineage>
        <taxon>Bacteria</taxon>
        <taxon>Pseudomonadati</taxon>
        <taxon>Pseudomonadota</taxon>
        <taxon>Gammaproteobacteria</taxon>
        <taxon>Oceanospirillales</taxon>
        <taxon>Saccharospirillaceae</taxon>
        <taxon>Reinekea</taxon>
    </lineage>
</organism>
<evidence type="ECO:0000256" key="3">
    <source>
        <dbReference type="ARBA" id="ARBA00022705"/>
    </source>
</evidence>
<evidence type="ECO:0000256" key="2">
    <source>
        <dbReference type="ARBA" id="ARBA00009260"/>
    </source>
</evidence>
<dbReference type="GO" id="GO:0006260">
    <property type="term" value="P:DNA replication"/>
    <property type="evidence" value="ECO:0007669"/>
    <property type="project" value="UniProtKB-KW"/>
</dbReference>
<proteinExistence type="inferred from homology"/>
<accession>A0A4R3HZG1</accession>
<dbReference type="InterPro" id="IPR008766">
    <property type="entry name" value="Replication_gene_A-like"/>
</dbReference>
<evidence type="ECO:0000313" key="9">
    <source>
        <dbReference type="Proteomes" id="UP000295793"/>
    </source>
</evidence>
<evidence type="ECO:0000259" key="7">
    <source>
        <dbReference type="Pfam" id="PF05840"/>
    </source>
</evidence>
<gene>
    <name evidence="8" type="ORF">BCF53_1178</name>
</gene>
<comment type="caution">
    <text evidence="8">The sequence shown here is derived from an EMBL/GenBank/DDBJ whole genome shotgun (WGS) entry which is preliminary data.</text>
</comment>
<dbReference type="Proteomes" id="UP000295793">
    <property type="component" value="Unassembled WGS sequence"/>
</dbReference>
<keyword evidence="6" id="KW-0378">Hydrolase</keyword>
<evidence type="ECO:0000313" key="8">
    <source>
        <dbReference type="EMBL" id="TCS38083.1"/>
    </source>
</evidence>
<reference evidence="8 9" key="1">
    <citation type="submission" date="2019-03" db="EMBL/GenBank/DDBJ databases">
        <title>Genomic Encyclopedia of Archaeal and Bacterial Type Strains, Phase II (KMG-II): from individual species to whole genera.</title>
        <authorList>
            <person name="Goeker M."/>
        </authorList>
    </citation>
    <scope>NUCLEOTIDE SEQUENCE [LARGE SCALE GENOMIC DNA]</scope>
    <source>
        <strain evidence="8 9">DSM 15388</strain>
    </source>
</reference>
<evidence type="ECO:0000256" key="4">
    <source>
        <dbReference type="ARBA" id="ARBA00022722"/>
    </source>
</evidence>
<dbReference type="GO" id="GO:0004519">
    <property type="term" value="F:endonuclease activity"/>
    <property type="evidence" value="ECO:0007669"/>
    <property type="project" value="UniProtKB-KW"/>
</dbReference>
<keyword evidence="5" id="KW-0255">Endonuclease</keyword>
<evidence type="ECO:0000256" key="5">
    <source>
        <dbReference type="ARBA" id="ARBA00022759"/>
    </source>
</evidence>
<dbReference type="AlphaFoldDB" id="A0A4R3HZG1"/>
<keyword evidence="3" id="KW-0235">DNA replication</keyword>
<evidence type="ECO:0000256" key="6">
    <source>
        <dbReference type="ARBA" id="ARBA00022801"/>
    </source>
</evidence>
<evidence type="ECO:0000256" key="1">
    <source>
        <dbReference type="ARBA" id="ARBA00003293"/>
    </source>
</evidence>
<name>A0A4R3HZG1_9GAMM</name>
<dbReference type="Pfam" id="PF05840">
    <property type="entry name" value="Phage_GPA"/>
    <property type="match status" value="1"/>
</dbReference>
<comment type="similarity">
    <text evidence="2">Belongs to the phage GPA family.</text>
</comment>